<dbReference type="KEGG" id="age:AA314_03229"/>
<feature type="region of interest" description="Disordered" evidence="4">
    <location>
        <begin position="158"/>
        <end position="182"/>
    </location>
</feature>
<accession>A0AAC8TD94</accession>
<evidence type="ECO:0000256" key="4">
    <source>
        <dbReference type="SAM" id="MobiDB-lite"/>
    </source>
</evidence>
<dbReference type="SMART" id="SM00028">
    <property type="entry name" value="TPR"/>
    <property type="match status" value="13"/>
</dbReference>
<dbReference type="InterPro" id="IPR019734">
    <property type="entry name" value="TPR_rpt"/>
</dbReference>
<evidence type="ECO:0000313" key="8">
    <source>
        <dbReference type="Proteomes" id="UP000256345"/>
    </source>
</evidence>
<dbReference type="Proteomes" id="UP000035579">
    <property type="component" value="Chromosome"/>
</dbReference>
<feature type="repeat" description="TPR" evidence="3">
    <location>
        <begin position="92"/>
        <end position="125"/>
    </location>
</feature>
<dbReference type="Proteomes" id="UP000256345">
    <property type="component" value="Unassembled WGS sequence"/>
</dbReference>
<feature type="compositionally biased region" description="Acidic residues" evidence="4">
    <location>
        <begin position="272"/>
        <end position="281"/>
    </location>
</feature>
<evidence type="ECO:0000256" key="3">
    <source>
        <dbReference type="PROSITE-ProRule" id="PRU00339"/>
    </source>
</evidence>
<dbReference type="Pfam" id="PF13432">
    <property type="entry name" value="TPR_16"/>
    <property type="match status" value="3"/>
</dbReference>
<feature type="compositionally biased region" description="Low complexity" evidence="4">
    <location>
        <begin position="282"/>
        <end position="307"/>
    </location>
</feature>
<evidence type="ECO:0000256" key="2">
    <source>
        <dbReference type="ARBA" id="ARBA00022803"/>
    </source>
</evidence>
<dbReference type="EMBL" id="CP011509">
    <property type="protein sequence ID" value="AKJ01603.1"/>
    <property type="molecule type" value="Genomic_DNA"/>
</dbReference>
<dbReference type="InterPro" id="IPR051012">
    <property type="entry name" value="CellSynth/LPSAsmb/PSIAsmb"/>
</dbReference>
<dbReference type="AlphaFoldDB" id="A0AAC8TD94"/>
<dbReference type="PANTHER" id="PTHR45586">
    <property type="entry name" value="TPR REPEAT-CONTAINING PROTEIN PA4667"/>
    <property type="match status" value="1"/>
</dbReference>
<evidence type="ECO:0000256" key="1">
    <source>
        <dbReference type="ARBA" id="ARBA00022737"/>
    </source>
</evidence>
<dbReference type="Gene3D" id="1.25.40.10">
    <property type="entry name" value="Tetratricopeptide repeat domain"/>
    <property type="match status" value="6"/>
</dbReference>
<gene>
    <name evidence="5" type="ORF">AA314_03229</name>
    <name evidence="6" type="ORF">ATI61_103320</name>
</gene>
<dbReference type="EMBL" id="QUMU01000003">
    <property type="protein sequence ID" value="REG34420.1"/>
    <property type="molecule type" value="Genomic_DNA"/>
</dbReference>
<dbReference type="Pfam" id="PF14559">
    <property type="entry name" value="TPR_19"/>
    <property type="match status" value="1"/>
</dbReference>
<reference evidence="6 8" key="2">
    <citation type="submission" date="2018-08" db="EMBL/GenBank/DDBJ databases">
        <title>Genomic Encyclopedia of Archaeal and Bacterial Type Strains, Phase II (KMG-II): from individual species to whole genera.</title>
        <authorList>
            <person name="Goeker M."/>
        </authorList>
    </citation>
    <scope>NUCLEOTIDE SEQUENCE [LARGE SCALE GENOMIC DNA]</scope>
    <source>
        <strain evidence="6 8">DSM 2261</strain>
    </source>
</reference>
<proteinExistence type="predicted"/>
<feature type="compositionally biased region" description="Low complexity" evidence="4">
    <location>
        <begin position="226"/>
        <end position="238"/>
    </location>
</feature>
<organism evidence="5 7">
    <name type="scientific">Archangium gephyra</name>
    <dbReference type="NCBI Taxonomy" id="48"/>
    <lineage>
        <taxon>Bacteria</taxon>
        <taxon>Pseudomonadati</taxon>
        <taxon>Myxococcota</taxon>
        <taxon>Myxococcia</taxon>
        <taxon>Myxococcales</taxon>
        <taxon>Cystobacterineae</taxon>
        <taxon>Archangiaceae</taxon>
        <taxon>Archangium</taxon>
    </lineage>
</organism>
<dbReference type="PROSITE" id="PS50005">
    <property type="entry name" value="TPR"/>
    <property type="match status" value="5"/>
</dbReference>
<evidence type="ECO:0000313" key="6">
    <source>
        <dbReference type="EMBL" id="REG34420.1"/>
    </source>
</evidence>
<keyword evidence="1" id="KW-0677">Repeat</keyword>
<dbReference type="InterPro" id="IPR011990">
    <property type="entry name" value="TPR-like_helical_dom_sf"/>
</dbReference>
<keyword evidence="2 3" id="KW-0802">TPR repeat</keyword>
<keyword evidence="8" id="KW-1185">Reference proteome</keyword>
<sequence length="1150" mass="120571">MVPGRMAKSLVERYEQLLAQDPASSVFVELAKALVAKGEHARAIAVCEQGISHHPNSVTGRVLWGKALILMGRPAEAMAQFDQAVSIDKENPHAYNLISEVLLQRGLYRSALPILRKALALQPNDARVRGWMEQAQAALAGGPAPAFGDLNALEPTAAEESAAQAEASGSAPTEAPEAPAAPELGPEAVTAETAAPEASPAPVLEAAPAEAPVELALEASDIDGGPPSEAAPSEAAPSEPEEALTVDEEPPAVPAEAAAGEEALETLPVEAAPEEAPEDEGGLLADLPPLETAPAPAAPQEPEAPALHSVPDAASGGTGSRRGLLAELPEATVPTKVAPAPAAAPVAKAPVQDVATITAAYERELRDKLLPKDAAAFLPPRALKAVVAAAVLVLLCGVFIVVRAKQGGQALAAALDRVSRLLEQDTESSRQESLALLSHVVRLEDENTRAWALSAYVHALRYADTASAEERTQALEALGRPNVRAEHPTSAVLVDVLVADAQGRDAARRALLNAKVESAEALGMAGGVLLEQGKEKEGLERLERALKLSPRNVRALVSLGAYYRDAGDPVNALKMYSTAAKLAPEHPVARLGVAESRLELGQELDQALSDVQGLTGDALPVFLRERQRLVQGRLMTALGKAGEARTLLSEGTKGPLAYELFLALGEANRVAGDMAAAQRAFEQALTLKPSGEEAAAGLGRALLDRDRASEVLSRVEGEGGEVALVRAAAYTKLGDFKRARVELARTRVEDRYPAEAIIYLAQADAAEGERDRAREALEKTLAATKTAKAQVRTALGLLHWQDKALDKASTLLEAAVAEGSRDYEASCALGRLLIARGLPDLAMKPLTQAVERNGAHGEAREALGRALLALGRTPEALKQFEEWQLDNPGAAGAHKGFAMALFQTGKTKDAEAASGRAVKLVANDPEAHRVRSDILFALGDTRGGFGALENANRLDSKSAETFCGIARAFLRQGLVANASKAYEAARREGPDTPCGRSGEHWVDDSGGKAAAKVLQGVADKAATTWDKAFAQATMARVLLAAGAVKDARAAADEAVRLEPFSGRNHLVLGQVALKQRDEASAMKALQRAVELEPVDGLAWLALADALVRNPAETEKAVQAYGTFLKLAGASPEAGRVKKALKPLQKKLGGR</sequence>
<feature type="repeat" description="TPR" evidence="3">
    <location>
        <begin position="519"/>
        <end position="552"/>
    </location>
</feature>
<dbReference type="SUPFAM" id="SSF48452">
    <property type="entry name" value="TPR-like"/>
    <property type="match status" value="4"/>
</dbReference>
<evidence type="ECO:0000313" key="5">
    <source>
        <dbReference type="EMBL" id="AKJ01603.1"/>
    </source>
</evidence>
<name>A0AAC8TD94_9BACT</name>
<feature type="region of interest" description="Disordered" evidence="4">
    <location>
        <begin position="220"/>
        <end position="249"/>
    </location>
</feature>
<feature type="region of interest" description="Disordered" evidence="4">
    <location>
        <begin position="272"/>
        <end position="321"/>
    </location>
</feature>
<feature type="compositionally biased region" description="Acidic residues" evidence="4">
    <location>
        <begin position="239"/>
        <end position="249"/>
    </location>
</feature>
<evidence type="ECO:0000313" key="7">
    <source>
        <dbReference type="Proteomes" id="UP000035579"/>
    </source>
</evidence>
<protein>
    <submittedName>
        <fullName evidence="6">Tetratricopeptide repeat protein</fullName>
    </submittedName>
    <submittedName>
        <fullName evidence="5">TolA protein</fullName>
    </submittedName>
</protein>
<reference evidence="5 7" key="1">
    <citation type="submission" date="2015-05" db="EMBL/GenBank/DDBJ databases">
        <title>Genome assembly of Archangium gephyra DSM 2261.</title>
        <authorList>
            <person name="Sharma G."/>
            <person name="Subramanian S."/>
        </authorList>
    </citation>
    <scope>NUCLEOTIDE SEQUENCE [LARGE SCALE GENOMIC DNA]</scope>
    <source>
        <strain evidence="5 7">DSM 2261</strain>
    </source>
</reference>
<feature type="repeat" description="TPR" evidence="3">
    <location>
        <begin position="1062"/>
        <end position="1095"/>
    </location>
</feature>
<feature type="repeat" description="TPR" evidence="3">
    <location>
        <begin position="553"/>
        <end position="586"/>
    </location>
</feature>
<feature type="repeat" description="TPR" evidence="3">
    <location>
        <begin position="658"/>
        <end position="691"/>
    </location>
</feature>
<dbReference type="PANTHER" id="PTHR45586:SF1">
    <property type="entry name" value="LIPOPOLYSACCHARIDE ASSEMBLY PROTEIN B"/>
    <property type="match status" value="1"/>
</dbReference>